<sequence length="544" mass="60062">MDYDLRTRYGRGNSSGYRGYGGSRGSPQGGSQGGSRGGHWGRSQEQNGYGLFNRYQKAPAVAASPRPAFGPLIRSIMVSDIDVKDENMPAVITDCELVGSYNWLDSKSPLILIPGGPPRWTPLAQALPLQGDSGTYFRDINSARLPLHPMEPVAHAVCKGISSQKGADLDIDIVACGYTFGNLLRFIRRDELEPGGCKPFRLVAQLIGSDDESKEDGKSKATLFLVRRENAPDECIPGISGFGHTFPEAYTTWDAATRKSKSHQRLIKYRFGGLNILLRSEADGYFHQTTQKASSGAVRPAAEKTGIDDIDNLFASFGMGSQAASSPVDTAETEDSLQVQHGGSSQPQSAIFDIKTRSIWKKEQHDEMLDQEMPRLWCRQMPTFILAFHRKGVFAKEDIEIIDVRQDITKWEQDHQESLQKLAELLQMILAQVKVLPRGKKLEICHTEGDGADECLEFREPGPGAMDALSEKGRRLWMGQDDDGDDVDGSAHVDEDEDEDDESDSRSYNGRFNDDSGWSDADLEELDYTACSSSDCGYCGKCPY</sequence>
<dbReference type="VEuPathDB" id="FungiDB:F503_01797"/>
<dbReference type="AlphaFoldDB" id="S3BTV4"/>
<dbReference type="OrthoDB" id="5393654at2759"/>
<feature type="compositionally biased region" description="Polar residues" evidence="1">
    <location>
        <begin position="336"/>
        <end position="348"/>
    </location>
</feature>
<evidence type="ECO:0000313" key="2">
    <source>
        <dbReference type="EMBL" id="EPE03907.1"/>
    </source>
</evidence>
<accession>S3BTV4</accession>
<evidence type="ECO:0000256" key="1">
    <source>
        <dbReference type="SAM" id="MobiDB-lite"/>
    </source>
</evidence>
<dbReference type="PANTHER" id="PTHR35179:SF2">
    <property type="entry name" value="START DOMAIN-CONTAINING PROTEIN"/>
    <property type="match status" value="1"/>
</dbReference>
<dbReference type="HOGENOM" id="CLU_030046_1_0_1"/>
<feature type="compositionally biased region" description="Gly residues" evidence="1">
    <location>
        <begin position="18"/>
        <end position="40"/>
    </location>
</feature>
<feature type="compositionally biased region" description="Acidic residues" evidence="1">
    <location>
        <begin position="480"/>
        <end position="503"/>
    </location>
</feature>
<keyword evidence="3" id="KW-1185">Reference proteome</keyword>
<dbReference type="STRING" id="1262450.S3BTV4"/>
<protein>
    <submittedName>
        <fullName evidence="2">Geranylgeranyl pyrophosphate synthetase</fullName>
    </submittedName>
</protein>
<feature type="region of interest" description="Disordered" evidence="1">
    <location>
        <begin position="477"/>
        <end position="519"/>
    </location>
</feature>
<dbReference type="OMA" id="IVSVMKM"/>
<dbReference type="PANTHER" id="PTHR35179">
    <property type="entry name" value="PROTEIN CBG02620"/>
    <property type="match status" value="1"/>
</dbReference>
<dbReference type="Proteomes" id="UP000016923">
    <property type="component" value="Unassembled WGS sequence"/>
</dbReference>
<gene>
    <name evidence="2" type="ORF">F503_01797</name>
</gene>
<feature type="region of interest" description="Disordered" evidence="1">
    <location>
        <begin position="1"/>
        <end position="43"/>
    </location>
</feature>
<reference evidence="2 3" key="1">
    <citation type="journal article" date="2013" name="BMC Genomics">
        <title>The genome and transcriptome of the pine saprophyte Ophiostoma piceae, and a comparison with the bark beetle-associated pine pathogen Grosmannia clavigera.</title>
        <authorList>
            <person name="Haridas S."/>
            <person name="Wang Y."/>
            <person name="Lim L."/>
            <person name="Massoumi Alamouti S."/>
            <person name="Jackman S."/>
            <person name="Docking R."/>
            <person name="Robertson G."/>
            <person name="Birol I."/>
            <person name="Bohlmann J."/>
            <person name="Breuil C."/>
        </authorList>
    </citation>
    <scope>NUCLEOTIDE SEQUENCE [LARGE SCALE GENOMIC DNA]</scope>
    <source>
        <strain evidence="2 3">UAMH 11346</strain>
    </source>
</reference>
<name>S3BTV4_OPHP1</name>
<organism evidence="2 3">
    <name type="scientific">Ophiostoma piceae (strain UAMH 11346)</name>
    <name type="common">Sap stain fungus</name>
    <dbReference type="NCBI Taxonomy" id="1262450"/>
    <lineage>
        <taxon>Eukaryota</taxon>
        <taxon>Fungi</taxon>
        <taxon>Dikarya</taxon>
        <taxon>Ascomycota</taxon>
        <taxon>Pezizomycotina</taxon>
        <taxon>Sordariomycetes</taxon>
        <taxon>Sordariomycetidae</taxon>
        <taxon>Ophiostomatales</taxon>
        <taxon>Ophiostomataceae</taxon>
        <taxon>Ophiostoma</taxon>
    </lineage>
</organism>
<proteinExistence type="predicted"/>
<evidence type="ECO:0000313" key="3">
    <source>
        <dbReference type="Proteomes" id="UP000016923"/>
    </source>
</evidence>
<feature type="region of interest" description="Disordered" evidence="1">
    <location>
        <begin position="324"/>
        <end position="348"/>
    </location>
</feature>
<dbReference type="EMBL" id="KE148164">
    <property type="protein sequence ID" value="EPE03907.1"/>
    <property type="molecule type" value="Genomic_DNA"/>
</dbReference>
<dbReference type="eggNOG" id="ENOG502QRQN">
    <property type="taxonomic scope" value="Eukaryota"/>
</dbReference>